<keyword evidence="8" id="KW-0406">Ion transport</keyword>
<feature type="transmembrane region" description="Helical" evidence="11">
    <location>
        <begin position="101"/>
        <end position="126"/>
    </location>
</feature>
<dbReference type="GO" id="GO:0005242">
    <property type="term" value="F:inward rectifier potassium channel activity"/>
    <property type="evidence" value="ECO:0007669"/>
    <property type="project" value="InterPro"/>
</dbReference>
<evidence type="ECO:0000256" key="4">
    <source>
        <dbReference type="ARBA" id="ARBA00022692"/>
    </source>
</evidence>
<keyword evidence="4 11" id="KW-0812">Transmembrane</keyword>
<evidence type="ECO:0000256" key="5">
    <source>
        <dbReference type="ARBA" id="ARBA00022882"/>
    </source>
</evidence>
<dbReference type="GO" id="GO:0034765">
    <property type="term" value="P:regulation of monoatomic ion transmembrane transport"/>
    <property type="evidence" value="ECO:0007669"/>
    <property type="project" value="TreeGrafter"/>
</dbReference>
<dbReference type="InterPro" id="IPR013099">
    <property type="entry name" value="K_chnl_dom"/>
</dbReference>
<dbReference type="EMBL" id="JACERN010000041">
    <property type="protein sequence ID" value="MBA4710182.1"/>
    <property type="molecule type" value="Genomic_DNA"/>
</dbReference>
<evidence type="ECO:0000259" key="12">
    <source>
        <dbReference type="Pfam" id="PF07885"/>
    </source>
</evidence>
<reference evidence="14 15" key="1">
    <citation type="submission" date="2020-07" db="EMBL/GenBank/DDBJ databases">
        <title>Draft genome sequence of violacein-producing bacteria and related species.</title>
        <authorList>
            <person name="Wilson H.S."/>
            <person name="De Leon M.E."/>
        </authorList>
    </citation>
    <scope>NUCLEOTIDE SEQUENCE [LARGE SCALE GENOMIC DNA]</scope>
    <source>
        <strain evidence="14 15">HSC-21Su07</strain>
    </source>
</reference>
<dbReference type="GO" id="GO:0034702">
    <property type="term" value="C:monoatomic ion channel complex"/>
    <property type="evidence" value="ECO:0007669"/>
    <property type="project" value="UniProtKB-KW"/>
</dbReference>
<feature type="transmembrane region" description="Helical" evidence="11">
    <location>
        <begin position="43"/>
        <end position="64"/>
    </location>
</feature>
<evidence type="ECO:0000256" key="9">
    <source>
        <dbReference type="ARBA" id="ARBA00023136"/>
    </source>
</evidence>
<dbReference type="InterPro" id="IPR041647">
    <property type="entry name" value="IRK_C"/>
</dbReference>
<proteinExistence type="predicted"/>
<sequence>MKQQRGRVRQVEVGGRIIHVHRLPLRLAHDIYHVSMTMSWPQFYVCIAALFFVLNLLFAGLYQLEAGSIANQFPQDFRGAFFFSVETLATVGYGDMHPQTVYAHVVSMLEIFIGMMSLALVTGVTFARFSLPRSRIVFSFHPVIRPMDGQQVLMLRAANARQNVIVDAQAQLHLLLNTVSSEGTRLRRLHDLNLQRQHHPMFVLSWTLMHVIDAHSPLFGRSAEELAQLQAGFILSISGSDEITRQPMASRHIFQHGDIRWNYQYQDLLYTDEHGEDHVDFGLLHNISPMPDSALDGEQASG</sequence>
<evidence type="ECO:0000256" key="8">
    <source>
        <dbReference type="ARBA" id="ARBA00023065"/>
    </source>
</evidence>
<dbReference type="PANTHER" id="PTHR11767">
    <property type="entry name" value="INWARD RECTIFIER POTASSIUM CHANNEL"/>
    <property type="match status" value="1"/>
</dbReference>
<feature type="domain" description="Inward rectifier potassium channel C-terminal" evidence="13">
    <location>
        <begin position="136"/>
        <end position="289"/>
    </location>
</feature>
<keyword evidence="6" id="KW-0630">Potassium</keyword>
<feature type="domain" description="Potassium channel" evidence="12">
    <location>
        <begin position="54"/>
        <end position="127"/>
    </location>
</feature>
<protein>
    <submittedName>
        <fullName evidence="14">Potassium channel protein</fullName>
    </submittedName>
</protein>
<dbReference type="InterPro" id="IPR013518">
    <property type="entry name" value="K_chnl_inward-rec_Kir_cyto"/>
</dbReference>
<dbReference type="SUPFAM" id="SSF81324">
    <property type="entry name" value="Voltage-gated potassium channels"/>
    <property type="match status" value="1"/>
</dbReference>
<dbReference type="AlphaFoldDB" id="A0A838Y9V8"/>
<comment type="subcellular location">
    <subcellularLocation>
        <location evidence="1">Membrane</location>
        <topology evidence="1">Multi-pass membrane protein</topology>
    </subcellularLocation>
</comment>
<keyword evidence="7 11" id="KW-1133">Transmembrane helix</keyword>
<evidence type="ECO:0000313" key="14">
    <source>
        <dbReference type="EMBL" id="MBA4710182.1"/>
    </source>
</evidence>
<dbReference type="Proteomes" id="UP000545606">
    <property type="component" value="Unassembled WGS sequence"/>
</dbReference>
<dbReference type="GO" id="GO:0005886">
    <property type="term" value="C:plasma membrane"/>
    <property type="evidence" value="ECO:0007669"/>
    <property type="project" value="TreeGrafter"/>
</dbReference>
<dbReference type="Gene3D" id="2.60.40.1400">
    <property type="entry name" value="G protein-activated inward rectifier potassium channel 1"/>
    <property type="match status" value="1"/>
</dbReference>
<dbReference type="GO" id="GO:1990573">
    <property type="term" value="P:potassium ion import across plasma membrane"/>
    <property type="evidence" value="ECO:0007669"/>
    <property type="project" value="TreeGrafter"/>
</dbReference>
<dbReference type="SUPFAM" id="SSF81296">
    <property type="entry name" value="E set domains"/>
    <property type="match status" value="1"/>
</dbReference>
<evidence type="ECO:0000256" key="1">
    <source>
        <dbReference type="ARBA" id="ARBA00004141"/>
    </source>
</evidence>
<comment type="caution">
    <text evidence="14">The sequence shown here is derived from an EMBL/GenBank/DDBJ whole genome shotgun (WGS) entry which is preliminary data.</text>
</comment>
<name>A0A838Y9V8_9NEIS</name>
<evidence type="ECO:0000256" key="6">
    <source>
        <dbReference type="ARBA" id="ARBA00022958"/>
    </source>
</evidence>
<accession>A0A838Y9V8</accession>
<evidence type="ECO:0000259" key="13">
    <source>
        <dbReference type="Pfam" id="PF17655"/>
    </source>
</evidence>
<dbReference type="RefSeq" id="WP_181837095.1">
    <property type="nucleotide sequence ID" value="NZ_JACERN010000041.1"/>
</dbReference>
<keyword evidence="2" id="KW-0813">Transport</keyword>
<keyword evidence="3" id="KW-0633">Potassium transport</keyword>
<keyword evidence="15" id="KW-1185">Reference proteome</keyword>
<keyword evidence="10 14" id="KW-0407">Ion channel</keyword>
<evidence type="ECO:0000256" key="3">
    <source>
        <dbReference type="ARBA" id="ARBA00022538"/>
    </source>
</evidence>
<evidence type="ECO:0000313" key="15">
    <source>
        <dbReference type="Proteomes" id="UP000545606"/>
    </source>
</evidence>
<organism evidence="14 15">
    <name type="scientific">Aquitalea aquatica</name>
    <dbReference type="NCBI Taxonomy" id="3044273"/>
    <lineage>
        <taxon>Bacteria</taxon>
        <taxon>Pseudomonadati</taxon>
        <taxon>Pseudomonadota</taxon>
        <taxon>Betaproteobacteria</taxon>
        <taxon>Neisseriales</taxon>
        <taxon>Chromobacteriaceae</taxon>
        <taxon>Aquitalea</taxon>
    </lineage>
</organism>
<gene>
    <name evidence="14" type="ORF">H2Z84_17570</name>
</gene>
<evidence type="ECO:0000256" key="2">
    <source>
        <dbReference type="ARBA" id="ARBA00022448"/>
    </source>
</evidence>
<dbReference type="PANTHER" id="PTHR11767:SF102">
    <property type="entry name" value="INWARDLY RECTIFYING POTASSIUM CHANNEL 1, ISOFORM F"/>
    <property type="match status" value="1"/>
</dbReference>
<dbReference type="Gene3D" id="1.10.287.70">
    <property type="match status" value="1"/>
</dbReference>
<evidence type="ECO:0000256" key="10">
    <source>
        <dbReference type="ARBA" id="ARBA00023303"/>
    </source>
</evidence>
<dbReference type="Pfam" id="PF07885">
    <property type="entry name" value="Ion_trans_2"/>
    <property type="match status" value="1"/>
</dbReference>
<dbReference type="InterPro" id="IPR016449">
    <property type="entry name" value="K_chnl_inward-rec_Kir"/>
</dbReference>
<keyword evidence="5" id="KW-0851">Voltage-gated channel</keyword>
<evidence type="ECO:0000256" key="7">
    <source>
        <dbReference type="ARBA" id="ARBA00022989"/>
    </source>
</evidence>
<dbReference type="InterPro" id="IPR014756">
    <property type="entry name" value="Ig_E-set"/>
</dbReference>
<dbReference type="Pfam" id="PF17655">
    <property type="entry name" value="IRK_C"/>
    <property type="match status" value="1"/>
</dbReference>
<evidence type="ECO:0000256" key="11">
    <source>
        <dbReference type="SAM" id="Phobius"/>
    </source>
</evidence>
<keyword evidence="9 11" id="KW-0472">Membrane</keyword>